<evidence type="ECO:0000256" key="4">
    <source>
        <dbReference type="PROSITE-ProRule" id="PRU00335"/>
    </source>
</evidence>
<dbReference type="EMBL" id="CP060131">
    <property type="protein sequence ID" value="QNG50234.1"/>
    <property type="molecule type" value="Genomic_DNA"/>
</dbReference>
<dbReference type="Pfam" id="PF00440">
    <property type="entry name" value="TetR_N"/>
    <property type="match status" value="1"/>
</dbReference>
<protein>
    <submittedName>
        <fullName evidence="6">TetR/AcrR family transcriptional regulator</fullName>
    </submittedName>
</protein>
<feature type="domain" description="HTH tetR-type" evidence="5">
    <location>
        <begin position="12"/>
        <end position="72"/>
    </location>
</feature>
<accession>A0A7G7MBS3</accession>
<dbReference type="AlphaFoldDB" id="A0A7G7MBS3"/>
<dbReference type="InterPro" id="IPR040611">
    <property type="entry name" value="AlkX_C"/>
</dbReference>
<dbReference type="GO" id="GO:0000976">
    <property type="term" value="F:transcription cis-regulatory region binding"/>
    <property type="evidence" value="ECO:0007669"/>
    <property type="project" value="TreeGrafter"/>
</dbReference>
<dbReference type="InterPro" id="IPR050109">
    <property type="entry name" value="HTH-type_TetR-like_transc_reg"/>
</dbReference>
<evidence type="ECO:0000313" key="7">
    <source>
        <dbReference type="Proteomes" id="UP000515728"/>
    </source>
</evidence>
<sequence length="202" mass="22138">MVTRSLAERTHRLMRDEALDVAARLLVTGGWRGLRLQDVADRVGISRQTLYNEFSSKQGLAAALVLRLTEQFLDSVEAALGGERDLYTAWVAAVRMTVRRASDDPLLRAILTGRGSEELLPLLTTQSEPIVQAARDRASTFLLRRWPDLDPRDVATASEVATRLAISHVVSPLHDASAVAEQIATVVTRFLGQDQPEPSAAT</sequence>
<dbReference type="Pfam" id="PF18556">
    <property type="entry name" value="TetR_C_35"/>
    <property type="match status" value="1"/>
</dbReference>
<dbReference type="RefSeq" id="WP_185716996.1">
    <property type="nucleotide sequence ID" value="NZ_BAAAWI010000001.1"/>
</dbReference>
<evidence type="ECO:0000256" key="2">
    <source>
        <dbReference type="ARBA" id="ARBA00023125"/>
    </source>
</evidence>
<dbReference type="InterPro" id="IPR001647">
    <property type="entry name" value="HTH_TetR"/>
</dbReference>
<name>A0A7G7MBS3_9PSEU</name>
<reference evidence="6 7" key="1">
    <citation type="submission" date="2020-08" db="EMBL/GenBank/DDBJ databases">
        <authorList>
            <person name="Mo P."/>
        </authorList>
    </citation>
    <scope>NUCLEOTIDE SEQUENCE [LARGE SCALE GENOMIC DNA]</scope>
    <source>
        <strain evidence="6 7">CGMCC 4.1532</strain>
    </source>
</reference>
<dbReference type="InterPro" id="IPR009057">
    <property type="entry name" value="Homeodomain-like_sf"/>
</dbReference>
<dbReference type="SUPFAM" id="SSF46689">
    <property type="entry name" value="Homeodomain-like"/>
    <property type="match status" value="1"/>
</dbReference>
<feature type="DNA-binding region" description="H-T-H motif" evidence="4">
    <location>
        <begin position="35"/>
        <end position="54"/>
    </location>
</feature>
<keyword evidence="3" id="KW-0804">Transcription</keyword>
<keyword evidence="2 4" id="KW-0238">DNA-binding</keyword>
<dbReference type="PANTHER" id="PTHR30055:SF234">
    <property type="entry name" value="HTH-TYPE TRANSCRIPTIONAL REGULATOR BETI"/>
    <property type="match status" value="1"/>
</dbReference>
<dbReference type="PANTHER" id="PTHR30055">
    <property type="entry name" value="HTH-TYPE TRANSCRIPTIONAL REGULATOR RUTR"/>
    <property type="match status" value="1"/>
</dbReference>
<evidence type="ECO:0000256" key="3">
    <source>
        <dbReference type="ARBA" id="ARBA00023163"/>
    </source>
</evidence>
<keyword evidence="7" id="KW-1185">Reference proteome</keyword>
<dbReference type="PRINTS" id="PR00455">
    <property type="entry name" value="HTHTETR"/>
</dbReference>
<dbReference type="KEGG" id="ppel:H6H00_18470"/>
<dbReference type="Proteomes" id="UP000515728">
    <property type="component" value="Chromosome"/>
</dbReference>
<evidence type="ECO:0000259" key="5">
    <source>
        <dbReference type="PROSITE" id="PS50977"/>
    </source>
</evidence>
<proteinExistence type="predicted"/>
<keyword evidence="1" id="KW-0805">Transcription regulation</keyword>
<organism evidence="6 7">
    <name type="scientific">Pseudonocardia petroleophila</name>
    <dbReference type="NCBI Taxonomy" id="37331"/>
    <lineage>
        <taxon>Bacteria</taxon>
        <taxon>Bacillati</taxon>
        <taxon>Actinomycetota</taxon>
        <taxon>Actinomycetes</taxon>
        <taxon>Pseudonocardiales</taxon>
        <taxon>Pseudonocardiaceae</taxon>
        <taxon>Pseudonocardia</taxon>
    </lineage>
</organism>
<dbReference type="PROSITE" id="PS50977">
    <property type="entry name" value="HTH_TETR_2"/>
    <property type="match status" value="1"/>
</dbReference>
<gene>
    <name evidence="6" type="ORF">H6H00_18470</name>
</gene>
<evidence type="ECO:0000256" key="1">
    <source>
        <dbReference type="ARBA" id="ARBA00023015"/>
    </source>
</evidence>
<evidence type="ECO:0000313" key="6">
    <source>
        <dbReference type="EMBL" id="QNG50234.1"/>
    </source>
</evidence>
<dbReference type="GO" id="GO:0003700">
    <property type="term" value="F:DNA-binding transcription factor activity"/>
    <property type="evidence" value="ECO:0007669"/>
    <property type="project" value="TreeGrafter"/>
</dbReference>
<dbReference type="Gene3D" id="1.10.357.10">
    <property type="entry name" value="Tetracycline Repressor, domain 2"/>
    <property type="match status" value="1"/>
</dbReference>